<dbReference type="Pfam" id="PF04041">
    <property type="entry name" value="Glyco_hydro_130"/>
    <property type="match status" value="1"/>
</dbReference>
<keyword evidence="5" id="KW-0378">Hydrolase</keyword>
<name>A0ABZ0W7Y0_9BACT</name>
<evidence type="ECO:0000256" key="2">
    <source>
        <dbReference type="ARBA" id="ARBA00022679"/>
    </source>
</evidence>
<evidence type="ECO:0000313" key="5">
    <source>
        <dbReference type="EMBL" id="WQD38205.1"/>
    </source>
</evidence>
<dbReference type="Proteomes" id="UP001325680">
    <property type="component" value="Chromosome"/>
</dbReference>
<feature type="chain" id="PRO_5046606103" evidence="4">
    <location>
        <begin position="24"/>
        <end position="374"/>
    </location>
</feature>
<dbReference type="PIRSF" id="PIRSF016202">
    <property type="entry name" value="PH1107"/>
    <property type="match status" value="1"/>
</dbReference>
<dbReference type="RefSeq" id="WP_211316421.1">
    <property type="nucleotide sequence ID" value="NZ_CP139960.1"/>
</dbReference>
<dbReference type="CDD" id="cd18610">
    <property type="entry name" value="GH130_BT3780-like"/>
    <property type="match status" value="1"/>
</dbReference>
<dbReference type="EMBL" id="CP139960">
    <property type="protein sequence ID" value="WQD38205.1"/>
    <property type="molecule type" value="Genomic_DNA"/>
</dbReference>
<dbReference type="PANTHER" id="PTHR34106">
    <property type="entry name" value="GLYCOSIDASE"/>
    <property type="match status" value="1"/>
</dbReference>
<accession>A0ABZ0W7Y0</accession>
<keyword evidence="4" id="KW-0732">Signal</keyword>
<sequence>MDSFFKRTLGLLGLIAMAFSTMAQQPLPHWTLGPFIRPAGANPIIVPDTQTLFFDPMSRKKLAWEAGDVFNPAAVVRNNKIYVLYRAEDLSGMGIGKRTSRLGLAESHNGIAMKKSPEPVFYPAEDSQKDNEWPGGCEDPRVAVTAEGLYVMLYTQWNRKVARLAVATSKDLVNWTKHGPAFAKAYDGKFKDMFCKSGSVVTQLKKGKQVITRVNGKYMMYWGERFMNIATSDDLVNWTPTLDKEGKLDMIVKPRNGHFDSDLTECGPPALITDNGILVLYNGKNKGNKDRDTNYTANTYAAGQVLFDLKDPSKVISRLDQPFFVPTEPFEKSGQYPAGTVFIEGLVYFKSRWFLYYGCADSRVGVAVFDPRTR</sequence>
<dbReference type="SUPFAM" id="SSF75005">
    <property type="entry name" value="Arabinanase/levansucrase/invertase"/>
    <property type="match status" value="1"/>
</dbReference>
<proteinExistence type="inferred from homology"/>
<reference evidence="5 6" key="1">
    <citation type="submission" date="2023-12" db="EMBL/GenBank/DDBJ databases">
        <title>Genome sequencing and assembly of bacterial species from a model synthetic community.</title>
        <authorList>
            <person name="Hogle S.L."/>
        </authorList>
    </citation>
    <scope>NUCLEOTIDE SEQUENCE [LARGE SCALE GENOMIC DNA]</scope>
    <source>
        <strain evidence="5 6">HAMBI_3031</strain>
    </source>
</reference>
<protein>
    <submittedName>
        <fullName evidence="5">Glycoside hydrolase family 130 protein</fullName>
    </submittedName>
</protein>
<evidence type="ECO:0000256" key="4">
    <source>
        <dbReference type="SAM" id="SignalP"/>
    </source>
</evidence>
<keyword evidence="2" id="KW-0808">Transferase</keyword>
<dbReference type="PANTHER" id="PTHR34106:SF5">
    <property type="entry name" value="GLYCOSIDASE"/>
    <property type="match status" value="1"/>
</dbReference>
<dbReference type="InterPro" id="IPR023296">
    <property type="entry name" value="Glyco_hydro_beta-prop_sf"/>
</dbReference>
<dbReference type="Gene3D" id="2.115.10.20">
    <property type="entry name" value="Glycosyl hydrolase domain, family 43"/>
    <property type="match status" value="1"/>
</dbReference>
<evidence type="ECO:0000256" key="3">
    <source>
        <dbReference type="ARBA" id="ARBA00024356"/>
    </source>
</evidence>
<dbReference type="GO" id="GO:0016787">
    <property type="term" value="F:hydrolase activity"/>
    <property type="evidence" value="ECO:0007669"/>
    <property type="project" value="UniProtKB-KW"/>
</dbReference>
<keyword evidence="1" id="KW-0328">Glycosyltransferase</keyword>
<evidence type="ECO:0000313" key="6">
    <source>
        <dbReference type="Proteomes" id="UP001325680"/>
    </source>
</evidence>
<organism evidence="5 6">
    <name type="scientific">Niabella yanshanensis</name>
    <dbReference type="NCBI Taxonomy" id="577386"/>
    <lineage>
        <taxon>Bacteria</taxon>
        <taxon>Pseudomonadati</taxon>
        <taxon>Bacteroidota</taxon>
        <taxon>Chitinophagia</taxon>
        <taxon>Chitinophagales</taxon>
        <taxon>Chitinophagaceae</taxon>
        <taxon>Niabella</taxon>
    </lineage>
</organism>
<feature type="signal peptide" evidence="4">
    <location>
        <begin position="1"/>
        <end position="23"/>
    </location>
</feature>
<evidence type="ECO:0000256" key="1">
    <source>
        <dbReference type="ARBA" id="ARBA00022676"/>
    </source>
</evidence>
<keyword evidence="6" id="KW-1185">Reference proteome</keyword>
<gene>
    <name evidence="5" type="ORF">U0035_21275</name>
</gene>
<dbReference type="InterPro" id="IPR007184">
    <property type="entry name" value="Mannoside_phosphorylase"/>
</dbReference>
<comment type="similarity">
    <text evidence="3">Belongs to the glycosyl hydrolase 130 family.</text>
</comment>